<dbReference type="InterPro" id="IPR051825">
    <property type="entry name" value="SRCIN1"/>
</dbReference>
<evidence type="ECO:0008006" key="4">
    <source>
        <dbReference type="Google" id="ProtNLM"/>
    </source>
</evidence>
<dbReference type="AlphaFoldDB" id="A0ABD0TT35"/>
<evidence type="ECO:0000313" key="2">
    <source>
        <dbReference type="EMBL" id="KAL0852366.1"/>
    </source>
</evidence>
<dbReference type="Gene3D" id="1.20.58.1540">
    <property type="entry name" value="Actin interacting protein 3, C-terminal domain"/>
    <property type="match status" value="1"/>
</dbReference>
<name>A0ABD0TT35_LOXSC</name>
<sequence>MNSPKQHSPQHSADTKPTKPAIKSSTLPRTSSQERDRLKPAPPPKPAGLVGQQLSLVSQRTYSINVTPDFFNQLRVLQKQSRDLRIETRNLRRSTLAHAIQMRQLMAETIVKIGAIAASFCEQDPDSQLTREEEIYRQDMLLLENDLYELEATVERLRGQAANRETRVNMADIERIAMVLSKSSKTVADWKLKFPILQETMKVKLAAEMEKVVRKEKMLEEEPERLELALRRCKKLTGTLVTLKRLACVQEQRLPLTDGRVSPGSSQSSTTFTAGPSSEEFASDSTCHLPQTHNKGSVGCNGRGSGRGAADVRPENALDALLDELQTFAKPAERARGEGPLRRLHSYPSGSDTDASPPVRARGQHPPKPPVPERHPELLALAARRAPPPPPPPRTTSRSPLASPTSPTSPPRSDSANSTDPNDEKSASRQALLEQRHQELLKKQKALQEQYARLQMIQRSGPTLPPTAQPDLKKTGSESNLLTKMNLNLAPAAISGSMTHLAGDSDRPKAADASMVAEKPTLGPKPSEAVATTNKVYETDIL</sequence>
<feature type="region of interest" description="Disordered" evidence="1">
    <location>
        <begin position="258"/>
        <end position="311"/>
    </location>
</feature>
<organism evidence="2 3">
    <name type="scientific">Loxostege sticticalis</name>
    <name type="common">Beet webworm moth</name>
    <dbReference type="NCBI Taxonomy" id="481309"/>
    <lineage>
        <taxon>Eukaryota</taxon>
        <taxon>Metazoa</taxon>
        <taxon>Ecdysozoa</taxon>
        <taxon>Arthropoda</taxon>
        <taxon>Hexapoda</taxon>
        <taxon>Insecta</taxon>
        <taxon>Pterygota</taxon>
        <taxon>Neoptera</taxon>
        <taxon>Endopterygota</taxon>
        <taxon>Lepidoptera</taxon>
        <taxon>Glossata</taxon>
        <taxon>Ditrysia</taxon>
        <taxon>Pyraloidea</taxon>
        <taxon>Crambidae</taxon>
        <taxon>Pyraustinae</taxon>
        <taxon>Loxostege</taxon>
    </lineage>
</organism>
<feature type="region of interest" description="Disordered" evidence="1">
    <location>
        <begin position="498"/>
        <end position="528"/>
    </location>
</feature>
<dbReference type="EMBL" id="JBEDNZ010000001">
    <property type="protein sequence ID" value="KAL0852366.1"/>
    <property type="molecule type" value="Genomic_DNA"/>
</dbReference>
<feature type="compositionally biased region" description="Polar residues" evidence="1">
    <location>
        <begin position="1"/>
        <end position="12"/>
    </location>
</feature>
<evidence type="ECO:0000256" key="1">
    <source>
        <dbReference type="SAM" id="MobiDB-lite"/>
    </source>
</evidence>
<feature type="region of interest" description="Disordered" evidence="1">
    <location>
        <begin position="1"/>
        <end position="50"/>
    </location>
</feature>
<evidence type="ECO:0000313" key="3">
    <source>
        <dbReference type="Proteomes" id="UP001549921"/>
    </source>
</evidence>
<feature type="region of interest" description="Disordered" evidence="1">
    <location>
        <begin position="331"/>
        <end position="437"/>
    </location>
</feature>
<accession>A0ABD0TT35</accession>
<feature type="compositionally biased region" description="Polar residues" evidence="1">
    <location>
        <begin position="283"/>
        <end position="295"/>
    </location>
</feature>
<proteinExistence type="predicted"/>
<protein>
    <recommendedName>
        <fullName evidence="4">Coiled-coil domain-containing protein AGAP005037</fullName>
    </recommendedName>
</protein>
<dbReference type="PANTHER" id="PTHR22741:SF10">
    <property type="entry name" value="COILED-COIL DOMAIN-CONTAINING PROTEIN CG32809"/>
    <property type="match status" value="1"/>
</dbReference>
<reference evidence="2 3" key="1">
    <citation type="submission" date="2024-06" db="EMBL/GenBank/DDBJ databases">
        <title>A chromosome-level genome assembly of beet webworm, Loxostege sticticalis.</title>
        <authorList>
            <person name="Zhang Y."/>
        </authorList>
    </citation>
    <scope>NUCLEOTIDE SEQUENCE [LARGE SCALE GENOMIC DNA]</scope>
    <source>
        <strain evidence="2">AQ028</strain>
        <tissue evidence="2">Male pupae</tissue>
    </source>
</reference>
<comment type="caution">
    <text evidence="2">The sequence shown here is derived from an EMBL/GenBank/DDBJ whole genome shotgun (WGS) entry which is preliminary data.</text>
</comment>
<gene>
    <name evidence="2" type="ORF">ABMA28_000566</name>
</gene>
<dbReference type="PANTHER" id="PTHR22741">
    <property type="entry name" value="P140CAP/SNIP-RELATED"/>
    <property type="match status" value="1"/>
</dbReference>
<dbReference type="Proteomes" id="UP001549921">
    <property type="component" value="Unassembled WGS sequence"/>
</dbReference>
<feature type="compositionally biased region" description="Basic and acidic residues" evidence="1">
    <location>
        <begin position="331"/>
        <end position="341"/>
    </location>
</feature>
<feature type="compositionally biased region" description="Low complexity" evidence="1">
    <location>
        <begin position="395"/>
        <end position="406"/>
    </location>
</feature>
<feature type="compositionally biased region" description="Polar residues" evidence="1">
    <location>
        <begin position="263"/>
        <end position="276"/>
    </location>
</feature>